<reference evidence="1 2" key="1">
    <citation type="submission" date="2021-01" db="EMBL/GenBank/DDBJ databases">
        <title>Whole genome shotgun sequence of Plantactinospora endophytica NBRC 110450.</title>
        <authorList>
            <person name="Komaki H."/>
            <person name="Tamura T."/>
        </authorList>
    </citation>
    <scope>NUCLEOTIDE SEQUENCE [LARGE SCALE GENOMIC DNA]</scope>
    <source>
        <strain evidence="1 2">NBRC 110450</strain>
    </source>
</reference>
<evidence type="ECO:0008006" key="3">
    <source>
        <dbReference type="Google" id="ProtNLM"/>
    </source>
</evidence>
<evidence type="ECO:0000313" key="2">
    <source>
        <dbReference type="Proteomes" id="UP000646749"/>
    </source>
</evidence>
<protein>
    <recommendedName>
        <fullName evidence="3">DUF885 domain-containing protein</fullName>
    </recommendedName>
</protein>
<evidence type="ECO:0000313" key="1">
    <source>
        <dbReference type="EMBL" id="GIG89499.1"/>
    </source>
</evidence>
<organism evidence="1 2">
    <name type="scientific">Plantactinospora endophytica</name>
    <dbReference type="NCBI Taxonomy" id="673535"/>
    <lineage>
        <taxon>Bacteria</taxon>
        <taxon>Bacillati</taxon>
        <taxon>Actinomycetota</taxon>
        <taxon>Actinomycetes</taxon>
        <taxon>Micromonosporales</taxon>
        <taxon>Micromonosporaceae</taxon>
        <taxon>Plantactinospora</taxon>
    </lineage>
</organism>
<proteinExistence type="predicted"/>
<dbReference type="InterPro" id="IPR010281">
    <property type="entry name" value="DUF885"/>
</dbReference>
<dbReference type="Pfam" id="PF05960">
    <property type="entry name" value="DUF885"/>
    <property type="match status" value="1"/>
</dbReference>
<dbReference type="PANTHER" id="PTHR33361">
    <property type="entry name" value="GLR0591 PROTEIN"/>
    <property type="match status" value="1"/>
</dbReference>
<comment type="caution">
    <text evidence="1">The sequence shown here is derived from an EMBL/GenBank/DDBJ whole genome shotgun (WGS) entry which is preliminary data.</text>
</comment>
<dbReference type="Proteomes" id="UP000646749">
    <property type="component" value="Unassembled WGS sequence"/>
</dbReference>
<name>A0ABQ4E463_9ACTN</name>
<sequence length="546" mass="59257">MPPFVPLAERIVDALLASDPELASSVGEHGFDDQLPDRSAGAVAGRVAMLRDAAHALSEVDAEELATPERVDHAVLTALVDRGIFELTEVRAHEWNPLVHNPAPLLHALLARPFAPAEVRLASLAGRLAAVPDALATARAVLGDVPRVHAETAVGQFEGAATLVRTQVPVLLAEAPGLRDTVEPVAKAAIRELTGFAERLRAGLRDDSGPGRDPRLGRRLWEARLWHTLDTELGARQVLESAWANLDRVTEEIRAAAVELVGGPASDETVRQALALLADEHPDNSSVVPLARATLDEVLDFVADADLVSLVDDACVIREMPEHDRGVAVAYCDAPGPLEFAAVPTYYCIAPTPADWSATRVESFFREYNDHMIRNLTVHEAVPGHFLQLAHARRYRGSSRARALGHSGPFIEGWAVYAEQAMAQRGYGGLAVRLQQLKMQLRMTINAILDQLTHCEELSEADGLALMTGRGFQEEGEAAGKWRRALLTSTQLSTYFVGYHQVAEIAARRPDGVPVRQWHDAMLAHGSPAPRHLPALLGLDDEYDLA</sequence>
<dbReference type="EMBL" id="BONW01000021">
    <property type="protein sequence ID" value="GIG89499.1"/>
    <property type="molecule type" value="Genomic_DNA"/>
</dbReference>
<keyword evidence="2" id="KW-1185">Reference proteome</keyword>
<gene>
    <name evidence="1" type="ORF">Pen02_44350</name>
</gene>
<dbReference type="RefSeq" id="WP_203867969.1">
    <property type="nucleotide sequence ID" value="NZ_BONW01000021.1"/>
</dbReference>
<accession>A0ABQ4E463</accession>
<dbReference type="PANTHER" id="PTHR33361:SF15">
    <property type="entry name" value="DUF885 FAMILY LIPOPROTEIN"/>
    <property type="match status" value="1"/>
</dbReference>